<keyword evidence="10" id="KW-0460">Magnesium</keyword>
<reference evidence="19 20" key="1">
    <citation type="submission" date="2017-05" db="EMBL/GenBank/DDBJ databases">
        <title>Vagococcus spp. assemblies.</title>
        <authorList>
            <person name="Gulvik C.A."/>
        </authorList>
    </citation>
    <scope>NUCLEOTIDE SEQUENCE [LARGE SCALE GENOMIC DNA]</scope>
    <source>
        <strain evidence="19 20">SS1994</strain>
    </source>
</reference>
<keyword evidence="13 16" id="KW-0092">Biotin</keyword>
<keyword evidence="7 15" id="KW-0547">Nucleotide-binding</keyword>
<evidence type="ECO:0000313" key="19">
    <source>
        <dbReference type="EMBL" id="RST95360.1"/>
    </source>
</evidence>
<dbReference type="Pfam" id="PF00289">
    <property type="entry name" value="Biotin_carb_N"/>
    <property type="match status" value="1"/>
</dbReference>
<dbReference type="InterPro" id="IPR005482">
    <property type="entry name" value="Biotin_COase_C"/>
</dbReference>
<dbReference type="AlphaFoldDB" id="A0A429ZNS2"/>
<dbReference type="UniPathway" id="UPA00655">
    <property type="reaction ID" value="UER00711"/>
</dbReference>
<organism evidence="19 20">
    <name type="scientific">Vagococcus bubulae</name>
    <dbReference type="NCBI Taxonomy" id="1977868"/>
    <lineage>
        <taxon>Bacteria</taxon>
        <taxon>Bacillati</taxon>
        <taxon>Bacillota</taxon>
        <taxon>Bacilli</taxon>
        <taxon>Lactobacillales</taxon>
        <taxon>Enterococcaceae</taxon>
        <taxon>Vagococcus</taxon>
    </lineage>
</organism>
<dbReference type="InterPro" id="IPR005481">
    <property type="entry name" value="BC-like_N"/>
</dbReference>
<dbReference type="NCBIfam" id="NF004085">
    <property type="entry name" value="PRK05586.1"/>
    <property type="match status" value="1"/>
</dbReference>
<dbReference type="PROSITE" id="PS50975">
    <property type="entry name" value="ATP_GRASP"/>
    <property type="match status" value="1"/>
</dbReference>
<evidence type="ECO:0000256" key="6">
    <source>
        <dbReference type="ARBA" id="ARBA00022723"/>
    </source>
</evidence>
<evidence type="ECO:0000256" key="7">
    <source>
        <dbReference type="ARBA" id="ARBA00022741"/>
    </source>
</evidence>
<dbReference type="Pfam" id="PF02785">
    <property type="entry name" value="Biotin_carb_C"/>
    <property type="match status" value="1"/>
</dbReference>
<dbReference type="RefSeq" id="WP_125956753.1">
    <property type="nucleotide sequence ID" value="NZ_JAQEJV010000004.1"/>
</dbReference>
<keyword evidence="9 15" id="KW-0067">ATP-binding</keyword>
<dbReference type="PROSITE" id="PS00867">
    <property type="entry name" value="CPSASE_2"/>
    <property type="match status" value="1"/>
</dbReference>
<evidence type="ECO:0000256" key="10">
    <source>
        <dbReference type="ARBA" id="ARBA00022842"/>
    </source>
</evidence>
<keyword evidence="12" id="KW-0464">Manganese</keyword>
<dbReference type="PANTHER" id="PTHR48095:SF2">
    <property type="entry name" value="BIOTIN CARBOXYLASE, CHLOROPLASTIC"/>
    <property type="match status" value="1"/>
</dbReference>
<dbReference type="InterPro" id="IPR051602">
    <property type="entry name" value="ACC_Biotin_Carboxylase"/>
</dbReference>
<evidence type="ECO:0000256" key="3">
    <source>
        <dbReference type="ARBA" id="ARBA00011750"/>
    </source>
</evidence>
<evidence type="ECO:0000256" key="12">
    <source>
        <dbReference type="ARBA" id="ARBA00023211"/>
    </source>
</evidence>
<dbReference type="InterPro" id="IPR016185">
    <property type="entry name" value="PreATP-grasp_dom_sf"/>
</dbReference>
<evidence type="ECO:0000256" key="2">
    <source>
        <dbReference type="ARBA" id="ARBA00004956"/>
    </source>
</evidence>
<comment type="catalytic activity">
    <reaction evidence="14 16">
        <text>N(6)-biotinyl-L-lysyl-[protein] + hydrogencarbonate + ATP = N(6)-carboxybiotinyl-L-lysyl-[protein] + ADP + phosphate + H(+)</text>
        <dbReference type="Rhea" id="RHEA:13501"/>
        <dbReference type="Rhea" id="RHEA-COMP:10505"/>
        <dbReference type="Rhea" id="RHEA-COMP:10506"/>
        <dbReference type="ChEBI" id="CHEBI:15378"/>
        <dbReference type="ChEBI" id="CHEBI:17544"/>
        <dbReference type="ChEBI" id="CHEBI:30616"/>
        <dbReference type="ChEBI" id="CHEBI:43474"/>
        <dbReference type="ChEBI" id="CHEBI:83144"/>
        <dbReference type="ChEBI" id="CHEBI:83145"/>
        <dbReference type="ChEBI" id="CHEBI:456216"/>
        <dbReference type="EC" id="6.3.4.14"/>
    </reaction>
</comment>
<dbReference type="SUPFAM" id="SSF52440">
    <property type="entry name" value="PreATP-grasp domain"/>
    <property type="match status" value="1"/>
</dbReference>
<gene>
    <name evidence="19" type="ORF">CBF36_03760</name>
</gene>
<evidence type="ECO:0000259" key="18">
    <source>
        <dbReference type="PROSITE" id="PS50979"/>
    </source>
</evidence>
<dbReference type="GO" id="GO:0004075">
    <property type="term" value="F:biotin carboxylase activity"/>
    <property type="evidence" value="ECO:0007669"/>
    <property type="project" value="UniProtKB-EC"/>
</dbReference>
<dbReference type="InterPro" id="IPR011054">
    <property type="entry name" value="Rudment_hybrid_motif"/>
</dbReference>
<evidence type="ECO:0000256" key="14">
    <source>
        <dbReference type="ARBA" id="ARBA00048600"/>
    </source>
</evidence>
<evidence type="ECO:0000256" key="1">
    <source>
        <dbReference type="ARBA" id="ARBA00003761"/>
    </source>
</evidence>
<dbReference type="GO" id="GO:0006633">
    <property type="term" value="P:fatty acid biosynthetic process"/>
    <property type="evidence" value="ECO:0007669"/>
    <property type="project" value="UniProtKB-KW"/>
</dbReference>
<feature type="domain" description="ATP-grasp" evidence="17">
    <location>
        <begin position="120"/>
        <end position="317"/>
    </location>
</feature>
<feature type="domain" description="Biotin carboxylation" evidence="18">
    <location>
        <begin position="1"/>
        <end position="447"/>
    </location>
</feature>
<keyword evidence="6" id="KW-0479">Metal-binding</keyword>
<evidence type="ECO:0000256" key="13">
    <source>
        <dbReference type="ARBA" id="ARBA00023267"/>
    </source>
</evidence>
<dbReference type="SUPFAM" id="SSF51246">
    <property type="entry name" value="Rudiment single hybrid motif"/>
    <property type="match status" value="1"/>
</dbReference>
<evidence type="ECO:0000256" key="16">
    <source>
        <dbReference type="RuleBase" id="RU365063"/>
    </source>
</evidence>
<comment type="function">
    <text evidence="1 16">This protein is a component of the acetyl coenzyme A carboxylase complex; first, biotin carboxylase catalyzes the carboxylation of the carrier protein and then the transcarboxylase transfers the carboxyl group to form malonyl-CoA.</text>
</comment>
<dbReference type="NCBIfam" id="TIGR00514">
    <property type="entry name" value="accC"/>
    <property type="match status" value="1"/>
</dbReference>
<keyword evidence="5 16" id="KW-0436">Ligase</keyword>
<evidence type="ECO:0000256" key="9">
    <source>
        <dbReference type="ARBA" id="ARBA00022840"/>
    </source>
</evidence>
<dbReference type="GO" id="GO:0046872">
    <property type="term" value="F:metal ion binding"/>
    <property type="evidence" value="ECO:0007669"/>
    <property type="project" value="UniProtKB-KW"/>
</dbReference>
<evidence type="ECO:0000256" key="4">
    <source>
        <dbReference type="ARBA" id="ARBA00013263"/>
    </source>
</evidence>
<evidence type="ECO:0000256" key="5">
    <source>
        <dbReference type="ARBA" id="ARBA00022598"/>
    </source>
</evidence>
<dbReference type="SUPFAM" id="SSF56059">
    <property type="entry name" value="Glutathione synthetase ATP-binding domain-like"/>
    <property type="match status" value="1"/>
</dbReference>
<dbReference type="GO" id="GO:2001295">
    <property type="term" value="P:malonyl-CoA biosynthetic process"/>
    <property type="evidence" value="ECO:0007669"/>
    <property type="project" value="UniProtKB-UniPathway"/>
</dbReference>
<dbReference type="Proteomes" id="UP000288490">
    <property type="component" value="Unassembled WGS sequence"/>
</dbReference>
<dbReference type="FunFam" id="3.40.50.20:FF:000010">
    <property type="entry name" value="Propionyl-CoA carboxylase subunit alpha"/>
    <property type="match status" value="1"/>
</dbReference>
<comment type="subunit">
    <text evidence="3 16">Acetyl-CoA carboxylase is a heterohexamer of biotin carboxyl carrier protein, biotin carboxylase and the two subunits of carboxyl transferase in a 2:2 complex.</text>
</comment>
<accession>A0A429ZNS2</accession>
<keyword evidence="11 16" id="KW-0275">Fatty acid biosynthesis</keyword>
<dbReference type="EMBL" id="NGJT01000004">
    <property type="protein sequence ID" value="RST95360.1"/>
    <property type="molecule type" value="Genomic_DNA"/>
</dbReference>
<dbReference type="PANTHER" id="PTHR48095">
    <property type="entry name" value="PYRUVATE CARBOXYLASE SUBUNIT A"/>
    <property type="match status" value="1"/>
</dbReference>
<keyword evidence="20" id="KW-1185">Reference proteome</keyword>
<evidence type="ECO:0000256" key="11">
    <source>
        <dbReference type="ARBA" id="ARBA00023160"/>
    </source>
</evidence>
<dbReference type="InterPro" id="IPR004549">
    <property type="entry name" value="Acetyl_CoA_COase_biotin_COase"/>
</dbReference>
<keyword evidence="16" id="KW-0443">Lipid metabolism</keyword>
<dbReference type="InterPro" id="IPR005479">
    <property type="entry name" value="CPAse_ATP-bd"/>
</dbReference>
<evidence type="ECO:0000256" key="15">
    <source>
        <dbReference type="PROSITE-ProRule" id="PRU00409"/>
    </source>
</evidence>
<dbReference type="PROSITE" id="PS50979">
    <property type="entry name" value="BC"/>
    <property type="match status" value="1"/>
</dbReference>
<dbReference type="Gene3D" id="3.30.470.20">
    <property type="entry name" value="ATP-grasp fold, B domain"/>
    <property type="match status" value="1"/>
</dbReference>
<proteinExistence type="predicted"/>
<comment type="pathway">
    <text evidence="2 16">Lipid metabolism; malonyl-CoA biosynthesis; malonyl-CoA from acetyl-CoA: step 1/1.</text>
</comment>
<dbReference type="GO" id="GO:0005524">
    <property type="term" value="F:ATP binding"/>
    <property type="evidence" value="ECO:0007669"/>
    <property type="project" value="UniProtKB-UniRule"/>
</dbReference>
<dbReference type="SMART" id="SM00878">
    <property type="entry name" value="Biotin_carb_C"/>
    <property type="match status" value="1"/>
</dbReference>
<dbReference type="EC" id="6.3.4.14" evidence="4 16"/>
<sequence length="453" mass="49831">MFEKVLIANRGEIAVRIIRACQELEIKTVAIYSEADKEALHVALADEAICIGPAKATDSYLNMHNILSAAVITGAQAIHPGFGFLAENSLFAEMCEECQITFIGPKAKTIDEMGNKVNARRLMIEAQVPVIPGSNGAIDSIEEAKKIAKKIGYPLMLKAAAGGGGKGIRKVMSEEELATHFSSAQKEALAAFGNGDMYIEKIIYPAKHIEVQILGDHFGHVIHLGERDCSLQRNNQKVLEEAPAHSLTDQLRQAIGETAIKAAKAVNYQNAGTIEFLVDEYNEFYFMEMNTRIQVEHPVTEMITGVDIVKWQLKIAANQPLLLKQKDIQLTGHAIECRLNAENPAFNFAPSPGTVSTLFLPSGCLGLRVDSAMYQGYTIPPFYDSMIAKIIVHGKTREEAILKMNRALLELVVEGVTTNQLFQIDLLTHPSVVKGEYDTSFLQTTFLPNWSSE</sequence>
<name>A0A429ZNS2_9ENTE</name>
<keyword evidence="16" id="KW-0444">Lipid biosynthesis</keyword>
<comment type="caution">
    <text evidence="19">The sequence shown here is derived from an EMBL/GenBank/DDBJ whole genome shotgun (WGS) entry which is preliminary data.</text>
</comment>
<protein>
    <recommendedName>
        <fullName evidence="4 16">Biotin carboxylase</fullName>
        <ecNumber evidence="4 16">6.3.4.14</ecNumber>
    </recommendedName>
    <alternativeName>
        <fullName evidence="16">Acetyl-coenzyme A carboxylase biotin carboxylase subunit A</fullName>
    </alternativeName>
</protein>
<evidence type="ECO:0000256" key="8">
    <source>
        <dbReference type="ARBA" id="ARBA00022832"/>
    </source>
</evidence>
<dbReference type="PROSITE" id="PS00866">
    <property type="entry name" value="CPSASE_1"/>
    <property type="match status" value="1"/>
</dbReference>
<dbReference type="NCBIfam" id="NF006367">
    <property type="entry name" value="PRK08591.1"/>
    <property type="match status" value="1"/>
</dbReference>
<dbReference type="InterPro" id="IPR011761">
    <property type="entry name" value="ATP-grasp"/>
</dbReference>
<dbReference type="Pfam" id="PF02786">
    <property type="entry name" value="CPSase_L_D2"/>
    <property type="match status" value="1"/>
</dbReference>
<dbReference type="InterPro" id="IPR011764">
    <property type="entry name" value="Biotin_carboxylation_dom"/>
</dbReference>
<evidence type="ECO:0000313" key="20">
    <source>
        <dbReference type="Proteomes" id="UP000288490"/>
    </source>
</evidence>
<keyword evidence="8 16" id="KW-0276">Fatty acid metabolism</keyword>
<dbReference type="FunFam" id="3.30.1490.20:FF:000018">
    <property type="entry name" value="Biotin carboxylase"/>
    <property type="match status" value="1"/>
</dbReference>
<dbReference type="FunFam" id="3.30.470.20:FF:000028">
    <property type="entry name" value="Methylcrotonoyl-CoA carboxylase subunit alpha, mitochondrial"/>
    <property type="match status" value="1"/>
</dbReference>
<evidence type="ECO:0000259" key="17">
    <source>
        <dbReference type="PROSITE" id="PS50975"/>
    </source>
</evidence>
<dbReference type="OrthoDB" id="9807469at2"/>